<proteinExistence type="predicted"/>
<evidence type="ECO:0000313" key="1">
    <source>
        <dbReference type="EMBL" id="ARJ68821.1"/>
    </source>
</evidence>
<dbReference type="InterPro" id="IPR012297">
    <property type="entry name" value="EcoO109IR_cat_dom_sf"/>
</dbReference>
<protein>
    <submittedName>
        <fullName evidence="1">Uncharacterized protein</fullName>
    </submittedName>
</protein>
<organism evidence="1 2">
    <name type="scientific">Paracoccus contaminans</name>
    <dbReference type="NCBI Taxonomy" id="1945662"/>
    <lineage>
        <taxon>Bacteria</taxon>
        <taxon>Pseudomonadati</taxon>
        <taxon>Pseudomonadota</taxon>
        <taxon>Alphaproteobacteria</taxon>
        <taxon>Rhodobacterales</taxon>
        <taxon>Paracoccaceae</taxon>
        <taxon>Paracoccus</taxon>
    </lineage>
</organism>
<sequence>MAEFTVIAGLTQEEKSRQRTSSVWREIDRSCVVGSRRYMTSIKSGPNTINDTQAQGMTAAIRDNIRAWAYQTKINYSETDSLDVVLGLTHGTDKTTNNKEKQILVKLLEHGFIEEDRENKPAFLSTRRRERSGFIAGSAVIYWPS</sequence>
<dbReference type="EMBL" id="CP020612">
    <property type="protein sequence ID" value="ARJ68821.1"/>
    <property type="molecule type" value="Genomic_DNA"/>
</dbReference>
<dbReference type="Proteomes" id="UP000193017">
    <property type="component" value="Chromosome"/>
</dbReference>
<evidence type="ECO:0000313" key="2">
    <source>
        <dbReference type="Proteomes" id="UP000193017"/>
    </source>
</evidence>
<dbReference type="Gene3D" id="3.40.1560.10">
    <property type="entry name" value="type ii restriction endonuclease, domain 2"/>
    <property type="match status" value="1"/>
</dbReference>
<reference evidence="1 2" key="1">
    <citation type="submission" date="2017-03" db="EMBL/GenBank/DDBJ databases">
        <title>Genome sequence of Paracoccus contaminans isolated from a water microcosm.</title>
        <authorList>
            <person name="Aurass P."/>
            <person name="Karste S."/>
            <person name="Trost E."/>
            <person name="Glaeser S.P."/>
            <person name="Kaempfer P."/>
            <person name="Flieger A."/>
        </authorList>
    </citation>
    <scope>NUCLEOTIDE SEQUENCE [LARGE SCALE GENOMIC DNA]</scope>
    <source>
        <strain evidence="2">RKI 16-01929T\LMG 29738T\CCM 8701T\CIP 111112T</strain>
    </source>
</reference>
<dbReference type="AlphaFoldDB" id="A0A1W6CVE3"/>
<dbReference type="InterPro" id="IPR011335">
    <property type="entry name" value="Restrct_endonuc-II-like"/>
</dbReference>
<dbReference type="KEGG" id="pcon:B0A89_03420"/>
<dbReference type="OrthoDB" id="449755at2"/>
<dbReference type="REBASE" id="198715">
    <property type="entry name" value="PcoRK1ORFAP"/>
</dbReference>
<gene>
    <name evidence="1" type="ORF">B0A89_03420</name>
</gene>
<keyword evidence="2" id="KW-1185">Reference proteome</keyword>
<name>A0A1W6CVE3_9RHOB</name>
<accession>A0A1W6CVE3</accession>
<dbReference type="SUPFAM" id="SSF52980">
    <property type="entry name" value="Restriction endonuclease-like"/>
    <property type="match status" value="1"/>
</dbReference>